<dbReference type="EMBL" id="PDSL01000064">
    <property type="protein sequence ID" value="PIE31833.1"/>
    <property type="molecule type" value="Genomic_DNA"/>
</dbReference>
<dbReference type="GO" id="GO:0008270">
    <property type="term" value="F:zinc ion binding"/>
    <property type="evidence" value="ECO:0007669"/>
    <property type="project" value="UniProtKB-KW"/>
</dbReference>
<organism evidence="4 5">
    <name type="scientific">Ilumatobacter coccineus</name>
    <dbReference type="NCBI Taxonomy" id="467094"/>
    <lineage>
        <taxon>Bacteria</taxon>
        <taxon>Bacillati</taxon>
        <taxon>Actinomycetota</taxon>
        <taxon>Acidimicrobiia</taxon>
        <taxon>Acidimicrobiales</taxon>
        <taxon>Ilumatobacteraceae</taxon>
        <taxon>Ilumatobacter</taxon>
    </lineage>
</organism>
<gene>
    <name evidence="4" type="ORF">CSA55_04780</name>
</gene>
<protein>
    <recommendedName>
        <fullName evidence="3">SWIM-type domain-containing protein</fullName>
    </recommendedName>
</protein>
<accession>A0A2G6K845</accession>
<feature type="compositionally biased region" description="Basic and acidic residues" evidence="2">
    <location>
        <begin position="149"/>
        <end position="164"/>
    </location>
</feature>
<feature type="region of interest" description="Disordered" evidence="2">
    <location>
        <begin position="132"/>
        <end position="164"/>
    </location>
</feature>
<evidence type="ECO:0000313" key="4">
    <source>
        <dbReference type="EMBL" id="PIE31833.1"/>
    </source>
</evidence>
<reference evidence="4 5" key="1">
    <citation type="submission" date="2017-10" db="EMBL/GenBank/DDBJ databases">
        <title>Novel microbial diversity and functional potential in the marine mammal oral microbiome.</title>
        <authorList>
            <person name="Dudek N.K."/>
            <person name="Sun C.L."/>
            <person name="Burstein D."/>
            <person name="Kantor R.S."/>
            <person name="Aliaga Goltsman D.S."/>
            <person name="Bik E.M."/>
            <person name="Thomas B.C."/>
            <person name="Banfield J.F."/>
            <person name="Relman D.A."/>
        </authorList>
    </citation>
    <scope>NUCLEOTIDE SEQUENCE [LARGE SCALE GENOMIC DNA]</scope>
    <source>
        <strain evidence="4">DOLJORAL78_61_10</strain>
    </source>
</reference>
<keyword evidence="1" id="KW-0862">Zinc</keyword>
<dbReference type="InterPro" id="IPR007527">
    <property type="entry name" value="Znf_SWIM"/>
</dbReference>
<feature type="domain" description="SWIM-type" evidence="3">
    <location>
        <begin position="67"/>
        <end position="113"/>
    </location>
</feature>
<sequence length="221" mass="23691">MNGFGPRSGRRSAGMDSMRLKLIAIERCQGRRFRHAKRYVADSAVADLVTGPGVATARIYGERSTPYEVTVSVLPGEGVPDSNEVVAVCDCDDRSDDPVELCAHAAAVVLALAAEAEVDPDLIERWRSDGVSNRRRPDIVGTGRPVSRRGQEPDEPGGDKPDDHGLAEVISIMVAAPGGVTVGELERPSSRSVSHPVGDRIAEVLASANDHLRRHLERDDA</sequence>
<keyword evidence="1" id="KW-0479">Metal-binding</keyword>
<comment type="caution">
    <text evidence="4">The sequence shown here is derived from an EMBL/GenBank/DDBJ whole genome shotgun (WGS) entry which is preliminary data.</text>
</comment>
<dbReference type="Proteomes" id="UP000230914">
    <property type="component" value="Unassembled WGS sequence"/>
</dbReference>
<evidence type="ECO:0000256" key="2">
    <source>
        <dbReference type="SAM" id="MobiDB-lite"/>
    </source>
</evidence>
<proteinExistence type="predicted"/>
<dbReference type="PROSITE" id="PS50966">
    <property type="entry name" value="ZF_SWIM"/>
    <property type="match status" value="1"/>
</dbReference>
<name>A0A2G6K845_9ACTN</name>
<evidence type="ECO:0000259" key="3">
    <source>
        <dbReference type="PROSITE" id="PS50966"/>
    </source>
</evidence>
<keyword evidence="1" id="KW-0863">Zinc-finger</keyword>
<evidence type="ECO:0000256" key="1">
    <source>
        <dbReference type="PROSITE-ProRule" id="PRU00325"/>
    </source>
</evidence>
<evidence type="ECO:0000313" key="5">
    <source>
        <dbReference type="Proteomes" id="UP000230914"/>
    </source>
</evidence>
<dbReference type="AlphaFoldDB" id="A0A2G6K845"/>